<dbReference type="InterPro" id="IPR011990">
    <property type="entry name" value="TPR-like_helical_dom_sf"/>
</dbReference>
<dbReference type="EMBL" id="VGJX01000050">
    <property type="protein sequence ID" value="MBM3273796.1"/>
    <property type="molecule type" value="Genomic_DNA"/>
</dbReference>
<dbReference type="Gene3D" id="1.25.40.10">
    <property type="entry name" value="Tetratricopeptide repeat domain"/>
    <property type="match status" value="1"/>
</dbReference>
<evidence type="ECO:0000313" key="1">
    <source>
        <dbReference type="EMBL" id="MBM3273796.1"/>
    </source>
</evidence>
<protein>
    <recommendedName>
        <fullName evidence="3">Tetratricopeptide repeat protein</fullName>
    </recommendedName>
</protein>
<proteinExistence type="predicted"/>
<organism evidence="1 2">
    <name type="scientific">Candidatus Tanganyikabacteria bacterium</name>
    <dbReference type="NCBI Taxonomy" id="2961651"/>
    <lineage>
        <taxon>Bacteria</taxon>
        <taxon>Bacillati</taxon>
        <taxon>Candidatus Sericytochromatia</taxon>
        <taxon>Candidatus Tanganyikabacteria</taxon>
    </lineage>
</organism>
<dbReference type="InterPro" id="IPR027417">
    <property type="entry name" value="P-loop_NTPase"/>
</dbReference>
<comment type="caution">
    <text evidence="1">The sequence shown here is derived from an EMBL/GenBank/DDBJ whole genome shotgun (WGS) entry which is preliminary data.</text>
</comment>
<dbReference type="Proteomes" id="UP000703893">
    <property type="component" value="Unassembled WGS sequence"/>
</dbReference>
<evidence type="ECO:0000313" key="2">
    <source>
        <dbReference type="Proteomes" id="UP000703893"/>
    </source>
</evidence>
<feature type="non-terminal residue" evidence="1">
    <location>
        <position position="702"/>
    </location>
</feature>
<dbReference type="AlphaFoldDB" id="A0A937X545"/>
<dbReference type="SUPFAM" id="SSF52540">
    <property type="entry name" value="P-loop containing nucleoside triphosphate hydrolases"/>
    <property type="match status" value="1"/>
</dbReference>
<accession>A0A937X545</accession>
<evidence type="ECO:0008006" key="3">
    <source>
        <dbReference type="Google" id="ProtNLM"/>
    </source>
</evidence>
<reference evidence="1 2" key="1">
    <citation type="submission" date="2019-03" db="EMBL/GenBank/DDBJ databases">
        <title>Lake Tanganyika Metagenome-Assembled Genomes (MAGs).</title>
        <authorList>
            <person name="Tran P."/>
        </authorList>
    </citation>
    <scope>NUCLEOTIDE SEQUENCE [LARGE SCALE GENOMIC DNA]</scope>
    <source>
        <strain evidence="1">K_DeepCast_65m_m2_236</strain>
    </source>
</reference>
<dbReference type="SUPFAM" id="SSF48452">
    <property type="entry name" value="TPR-like"/>
    <property type="match status" value="2"/>
</dbReference>
<gene>
    <name evidence="1" type="ORF">FJZ00_01490</name>
</gene>
<sequence>MLEPVPDPGPLLLRPRVGRWAAEGAATRVWLLQAGPGSGKAATARLLARALGKTAFYLEPGKQVPEQLAAWLDLPGGAAPERIAEALAIRLDRDAGGKAALVLSRADEASRAGTRAERFLRHWIAIADNRTVTIATARIPLDWLPVRAIAAGEVRILSAPDLWFDPDEALQVAPDLAGSPQTLQATCGWPLALAAAVRHAGRTGLRALLEDLATAELLNRLPSDLRDAALWLSPVGRFAPDDDPPGDPDHAAALGWLVRWGALVPGADGMAVWHPLLRRALREGQGANSAPAKRREGVARLGRWLERRDPARAFDFWLAEGEMDPAIATMVRLASPIPVSEATDRLLFGWLDRLPVQVREADPSVLLVEGTLLLRRGTLAGARDLLVAAHAGFADRGDLEGRFTALGRLLAVELQCEDAAGARKWATEAEALEPAGELGDRVVYHVNRGNLAFLERDEDLAMAHFRRALDFPHLGRARAALAQQEGCINLAILCYERGEYGQARRTLARALALHEAHPIDTFFPVRAALHLTLCALGLGDHAAAAALLGRLPAGSRSTNAYLDAVARRMEGHALLLLGQVSEADTKLRGALDAFAAQGVERTSDAAATLVLLAEAARRRKELDAGQILLDWAAPLAGPFPRLKANLALCRGLLHRDAGRLAEARAAFSDGEATLGSLCARPLAATLALCAAATAEELGDRGA</sequence>
<name>A0A937X545_9BACT</name>